<proteinExistence type="predicted"/>
<gene>
    <name evidence="2" type="ORF">IC761_06070</name>
</gene>
<accession>A0A7S9H0C6</accession>
<name>A0A7S9H0C6_9BRAD</name>
<keyword evidence="1" id="KW-0812">Transmembrane</keyword>
<keyword evidence="3" id="KW-1185">Reference proteome</keyword>
<reference evidence="2 3" key="1">
    <citation type="submission" date="2020-09" db="EMBL/GenBank/DDBJ databases">
        <title>Complete genomes of bradyrhizobia occurring on native shrubby legumes in Australia.</title>
        <authorList>
            <person name="Lafay B."/>
        </authorList>
    </citation>
    <scope>NUCLEOTIDE SEQUENCE [LARGE SCALE GENOMIC DNA]</scope>
    <source>
        <strain evidence="2 3">BDV5040</strain>
    </source>
</reference>
<dbReference type="AlphaFoldDB" id="A0A7S9H0C6"/>
<keyword evidence="1" id="KW-0472">Membrane</keyword>
<dbReference type="RefSeq" id="WP_195802380.1">
    <property type="nucleotide sequence ID" value="NZ_CP061379.1"/>
</dbReference>
<sequence>MILLRDFSLFVLPVLIAAGGWLYALSLRKRARTTLDRVPATRLAP</sequence>
<evidence type="ECO:0000313" key="2">
    <source>
        <dbReference type="EMBL" id="QPF92850.1"/>
    </source>
</evidence>
<evidence type="ECO:0000313" key="3">
    <source>
        <dbReference type="Proteomes" id="UP000594621"/>
    </source>
</evidence>
<evidence type="ECO:0000256" key="1">
    <source>
        <dbReference type="SAM" id="Phobius"/>
    </source>
</evidence>
<protein>
    <submittedName>
        <fullName evidence="2">Uncharacterized protein</fullName>
    </submittedName>
</protein>
<dbReference type="Proteomes" id="UP000594621">
    <property type="component" value="Chromosome"/>
</dbReference>
<dbReference type="KEGG" id="bcou:IC761_06070"/>
<dbReference type="EMBL" id="CP061379">
    <property type="protein sequence ID" value="QPF92850.1"/>
    <property type="molecule type" value="Genomic_DNA"/>
</dbReference>
<keyword evidence="1" id="KW-1133">Transmembrane helix</keyword>
<organism evidence="2 3">
    <name type="scientific">Bradyrhizobium commune</name>
    <dbReference type="NCBI Taxonomy" id="83627"/>
    <lineage>
        <taxon>Bacteria</taxon>
        <taxon>Pseudomonadati</taxon>
        <taxon>Pseudomonadota</taxon>
        <taxon>Alphaproteobacteria</taxon>
        <taxon>Hyphomicrobiales</taxon>
        <taxon>Nitrobacteraceae</taxon>
        <taxon>Bradyrhizobium</taxon>
    </lineage>
</organism>
<feature type="transmembrane region" description="Helical" evidence="1">
    <location>
        <begin position="6"/>
        <end position="25"/>
    </location>
</feature>